<dbReference type="InterPro" id="IPR052667">
    <property type="entry name" value="E3_ubiquitin-ligase_RING"/>
</dbReference>
<evidence type="ECO:0000259" key="5">
    <source>
        <dbReference type="PROSITE" id="PS50089"/>
    </source>
</evidence>
<dbReference type="GO" id="GO:0008270">
    <property type="term" value="F:zinc ion binding"/>
    <property type="evidence" value="ECO:0007669"/>
    <property type="project" value="UniProtKB-KW"/>
</dbReference>
<dbReference type="InterPro" id="IPR027370">
    <property type="entry name" value="Znf-RING_euk"/>
</dbReference>
<sequence>MPCSICDEEYNQQEREPKVLPCGHTVCLRCLQQMQHWQCPTCRKSYSGPPESLPKNFELLELMERLRIQGNNTRFSYGRCKGCRAPATTLCWDVHEVWNTKAALDHYLHFDVLSLASASLKDLQTECKGGGGRAMRAITLLDRESWELTLRGGDHVLTGVVGTTMDPLIKAMCLIMAARVDLTQEGAYDACSGQPQRQGS</sequence>
<dbReference type="InterPro" id="IPR013083">
    <property type="entry name" value="Znf_RING/FYVE/PHD"/>
</dbReference>
<dbReference type="PROSITE" id="PS50089">
    <property type="entry name" value="ZF_RING_2"/>
    <property type="match status" value="1"/>
</dbReference>
<dbReference type="PROSITE" id="PS00518">
    <property type="entry name" value="ZF_RING_1"/>
    <property type="match status" value="1"/>
</dbReference>
<dbReference type="Proteomes" id="UP000504606">
    <property type="component" value="Unplaced"/>
</dbReference>
<dbReference type="Gene3D" id="3.30.40.10">
    <property type="entry name" value="Zinc/RING finger domain, C3HC4 (zinc finger)"/>
    <property type="match status" value="1"/>
</dbReference>
<evidence type="ECO:0000256" key="3">
    <source>
        <dbReference type="ARBA" id="ARBA00022833"/>
    </source>
</evidence>
<accession>A0A9C6UC72</accession>
<protein>
    <submittedName>
        <fullName evidence="7">Uncharacterized protein LOC113208760</fullName>
    </submittedName>
</protein>
<dbReference type="KEGG" id="foc:113208760"/>
<dbReference type="InterPro" id="IPR017907">
    <property type="entry name" value="Znf_RING_CS"/>
</dbReference>
<dbReference type="Pfam" id="PF13445">
    <property type="entry name" value="zf-RING_UBOX"/>
    <property type="match status" value="1"/>
</dbReference>
<keyword evidence="3" id="KW-0862">Zinc</keyword>
<dbReference type="SUPFAM" id="SSF57850">
    <property type="entry name" value="RING/U-box"/>
    <property type="match status" value="1"/>
</dbReference>
<proteinExistence type="predicted"/>
<evidence type="ECO:0000313" key="7">
    <source>
        <dbReference type="RefSeq" id="XP_052124139.1"/>
    </source>
</evidence>
<evidence type="ECO:0000256" key="4">
    <source>
        <dbReference type="PROSITE-ProRule" id="PRU00175"/>
    </source>
</evidence>
<keyword evidence="6" id="KW-1185">Reference proteome</keyword>
<keyword evidence="1" id="KW-0479">Metal-binding</keyword>
<dbReference type="SMART" id="SM00184">
    <property type="entry name" value="RING"/>
    <property type="match status" value="1"/>
</dbReference>
<name>A0A9C6UC72_FRAOC</name>
<evidence type="ECO:0000256" key="1">
    <source>
        <dbReference type="ARBA" id="ARBA00022723"/>
    </source>
</evidence>
<organism evidence="6 7">
    <name type="scientific">Frankliniella occidentalis</name>
    <name type="common">Western flower thrips</name>
    <name type="synonym">Euthrips occidentalis</name>
    <dbReference type="NCBI Taxonomy" id="133901"/>
    <lineage>
        <taxon>Eukaryota</taxon>
        <taxon>Metazoa</taxon>
        <taxon>Ecdysozoa</taxon>
        <taxon>Arthropoda</taxon>
        <taxon>Hexapoda</taxon>
        <taxon>Insecta</taxon>
        <taxon>Pterygota</taxon>
        <taxon>Neoptera</taxon>
        <taxon>Paraneoptera</taxon>
        <taxon>Thysanoptera</taxon>
        <taxon>Terebrantia</taxon>
        <taxon>Thripoidea</taxon>
        <taxon>Thripidae</taxon>
        <taxon>Frankliniella</taxon>
    </lineage>
</organism>
<dbReference type="RefSeq" id="XP_052124139.1">
    <property type="nucleotide sequence ID" value="XM_052268179.1"/>
</dbReference>
<gene>
    <name evidence="7" type="primary">LOC113208760</name>
</gene>
<dbReference type="PANTHER" id="PTHR47156">
    <property type="entry name" value="PROTEIN CBG20824"/>
    <property type="match status" value="1"/>
</dbReference>
<dbReference type="InterPro" id="IPR001841">
    <property type="entry name" value="Znf_RING"/>
</dbReference>
<reference evidence="7" key="1">
    <citation type="submission" date="2025-08" db="UniProtKB">
        <authorList>
            <consortium name="RefSeq"/>
        </authorList>
    </citation>
    <scope>IDENTIFICATION</scope>
    <source>
        <tissue evidence="7">Whole organism</tissue>
    </source>
</reference>
<dbReference type="GeneID" id="113208760"/>
<feature type="domain" description="RING-type" evidence="5">
    <location>
        <begin position="3"/>
        <end position="43"/>
    </location>
</feature>
<dbReference type="OrthoDB" id="2163411at2759"/>
<dbReference type="AlphaFoldDB" id="A0A9C6UC72"/>
<keyword evidence="2 4" id="KW-0863">Zinc-finger</keyword>
<evidence type="ECO:0000256" key="2">
    <source>
        <dbReference type="ARBA" id="ARBA00022771"/>
    </source>
</evidence>
<dbReference type="PANTHER" id="PTHR47156:SF10">
    <property type="entry name" value="E3 UBIQUITIN-PROTEIN LIGASE TRIM-21-RELATED"/>
    <property type="match status" value="1"/>
</dbReference>
<evidence type="ECO:0000313" key="6">
    <source>
        <dbReference type="Proteomes" id="UP000504606"/>
    </source>
</evidence>